<dbReference type="InterPro" id="IPR012910">
    <property type="entry name" value="Plug_dom"/>
</dbReference>
<comment type="caution">
    <text evidence="3">The sequence shown here is derived from an EMBL/GenBank/DDBJ whole genome shotgun (WGS) entry which is preliminary data.</text>
</comment>
<evidence type="ECO:0000256" key="1">
    <source>
        <dbReference type="ARBA" id="ARBA00022729"/>
    </source>
</evidence>
<protein>
    <submittedName>
        <fullName evidence="3">TonB-dependent receptor SusC</fullName>
    </submittedName>
</protein>
<dbReference type="GO" id="GO:0044718">
    <property type="term" value="P:siderophore transmembrane transport"/>
    <property type="evidence" value="ECO:0007669"/>
    <property type="project" value="TreeGrafter"/>
</dbReference>
<evidence type="ECO:0000259" key="2">
    <source>
        <dbReference type="Pfam" id="PF07715"/>
    </source>
</evidence>
<dbReference type="AlphaFoldDB" id="A0A645I368"/>
<name>A0A645I368_9ZZZZ</name>
<dbReference type="InterPro" id="IPR039426">
    <property type="entry name" value="TonB-dep_rcpt-like"/>
</dbReference>
<dbReference type="GO" id="GO:0015344">
    <property type="term" value="F:siderophore uptake transmembrane transporter activity"/>
    <property type="evidence" value="ECO:0007669"/>
    <property type="project" value="TreeGrafter"/>
</dbReference>
<reference evidence="3" key="1">
    <citation type="submission" date="2019-08" db="EMBL/GenBank/DDBJ databases">
        <authorList>
            <person name="Kucharzyk K."/>
            <person name="Murdoch R.W."/>
            <person name="Higgins S."/>
            <person name="Loffler F."/>
        </authorList>
    </citation>
    <scope>NUCLEOTIDE SEQUENCE</scope>
</reference>
<dbReference type="SUPFAM" id="SSF56935">
    <property type="entry name" value="Porins"/>
    <property type="match status" value="1"/>
</dbReference>
<dbReference type="EMBL" id="VSSQ01105844">
    <property type="protein sequence ID" value="MPN45735.1"/>
    <property type="molecule type" value="Genomic_DNA"/>
</dbReference>
<dbReference type="Pfam" id="PF07715">
    <property type="entry name" value="Plug"/>
    <property type="match status" value="1"/>
</dbReference>
<dbReference type="PANTHER" id="PTHR30069:SF29">
    <property type="entry name" value="HEMOGLOBIN AND HEMOGLOBIN-HAPTOGLOBIN-BINDING PROTEIN 1-RELATED"/>
    <property type="match status" value="1"/>
</dbReference>
<proteinExistence type="predicted"/>
<sequence length="188" mass="20768">MSVWVKNSLDGIKTDKQGEFILQGLNEKDTLIISVSKKKDAVIPLFERGDSIIITLKKDEFILKDNSKEFTYPYSNKTLLAFNPNVLTRRQIEQSGANSLYDLLRGNLPGVTVSDVNGSTLVTIRGGSSFDLNNEPLFIIDGVEYRSSYDAERSVNVNDIQQLEVLSDGAMYGIKGANGAIVISTKKK</sequence>
<keyword evidence="3" id="KW-0675">Receptor</keyword>
<organism evidence="3">
    <name type="scientific">bioreactor metagenome</name>
    <dbReference type="NCBI Taxonomy" id="1076179"/>
    <lineage>
        <taxon>unclassified sequences</taxon>
        <taxon>metagenomes</taxon>
        <taxon>ecological metagenomes</taxon>
    </lineage>
</organism>
<accession>A0A645I368</accession>
<gene>
    <name evidence="3" type="primary">susC_150</name>
    <name evidence="3" type="ORF">SDC9_193305</name>
</gene>
<dbReference type="PANTHER" id="PTHR30069">
    <property type="entry name" value="TONB-DEPENDENT OUTER MEMBRANE RECEPTOR"/>
    <property type="match status" value="1"/>
</dbReference>
<evidence type="ECO:0000313" key="3">
    <source>
        <dbReference type="EMBL" id="MPN45735.1"/>
    </source>
</evidence>
<feature type="domain" description="TonB-dependent receptor plug" evidence="2">
    <location>
        <begin position="85"/>
        <end position="180"/>
    </location>
</feature>
<dbReference type="InterPro" id="IPR037066">
    <property type="entry name" value="Plug_dom_sf"/>
</dbReference>
<dbReference type="Gene3D" id="2.170.130.10">
    <property type="entry name" value="TonB-dependent receptor, plug domain"/>
    <property type="match status" value="1"/>
</dbReference>
<dbReference type="PROSITE" id="PS52016">
    <property type="entry name" value="TONB_DEPENDENT_REC_3"/>
    <property type="match status" value="1"/>
</dbReference>
<keyword evidence="1" id="KW-0732">Signal</keyword>